<dbReference type="Proteomes" id="UP000619079">
    <property type="component" value="Unassembled WGS sequence"/>
</dbReference>
<dbReference type="InterPro" id="IPR006913">
    <property type="entry name" value="CENP-V/GFA"/>
</dbReference>
<dbReference type="PROSITE" id="PS51891">
    <property type="entry name" value="CENP_V_GFA"/>
    <property type="match status" value="1"/>
</dbReference>
<name>A0A8J7J2F0_9RHOB</name>
<dbReference type="PANTHER" id="PTHR33337">
    <property type="entry name" value="GFA DOMAIN-CONTAINING PROTEIN"/>
    <property type="match status" value="1"/>
</dbReference>
<dbReference type="PANTHER" id="PTHR33337:SF40">
    <property type="entry name" value="CENP-V_GFA DOMAIN-CONTAINING PROTEIN-RELATED"/>
    <property type="match status" value="1"/>
</dbReference>
<dbReference type="RefSeq" id="WP_199025163.1">
    <property type="nucleotide sequence ID" value="NZ_JAELVR010000008.1"/>
</dbReference>
<dbReference type="InterPro" id="IPR011057">
    <property type="entry name" value="Mss4-like_sf"/>
</dbReference>
<evidence type="ECO:0000259" key="5">
    <source>
        <dbReference type="PROSITE" id="PS51891"/>
    </source>
</evidence>
<sequence length="136" mass="14917">MSMTGGCYCGTIRYEATGAPVMKSQCHCRECQYISGGGPNYFMILPQEGFSYTAGTPNSFTRPDLDAPVTREFCPNCGTHILTRRPGLDMVILKVGTLDNPADYGGPDSAIHTLDMQPFHVIPDGLPSFEKRPPRR</sequence>
<keyword evidence="2" id="KW-0479">Metal-binding</keyword>
<dbReference type="Gene3D" id="3.90.1590.10">
    <property type="entry name" value="glutathione-dependent formaldehyde- activating enzyme (gfa)"/>
    <property type="match status" value="1"/>
</dbReference>
<feature type="domain" description="CENP-V/GFA" evidence="5">
    <location>
        <begin position="3"/>
        <end position="120"/>
    </location>
</feature>
<evidence type="ECO:0000256" key="2">
    <source>
        <dbReference type="ARBA" id="ARBA00022723"/>
    </source>
</evidence>
<protein>
    <submittedName>
        <fullName evidence="6">GFA family protein</fullName>
    </submittedName>
</protein>
<keyword evidence="7" id="KW-1185">Reference proteome</keyword>
<dbReference type="SUPFAM" id="SSF51316">
    <property type="entry name" value="Mss4-like"/>
    <property type="match status" value="1"/>
</dbReference>
<evidence type="ECO:0000313" key="6">
    <source>
        <dbReference type="EMBL" id="MBJ6372280.1"/>
    </source>
</evidence>
<dbReference type="AlphaFoldDB" id="A0A8J7J2F0"/>
<reference evidence="6" key="1">
    <citation type="submission" date="2020-12" db="EMBL/GenBank/DDBJ databases">
        <title>Sedimentitalea sp. nov., isolated from sand in Incheon.</title>
        <authorList>
            <person name="Kim W."/>
        </authorList>
    </citation>
    <scope>NUCLEOTIDE SEQUENCE</scope>
    <source>
        <strain evidence="6">CAU 1593</strain>
    </source>
</reference>
<evidence type="ECO:0000256" key="3">
    <source>
        <dbReference type="ARBA" id="ARBA00022833"/>
    </source>
</evidence>
<proteinExistence type="inferred from homology"/>
<comment type="caution">
    <text evidence="6">The sequence shown here is derived from an EMBL/GenBank/DDBJ whole genome shotgun (WGS) entry which is preliminary data.</text>
</comment>
<accession>A0A8J7J2F0</accession>
<keyword evidence="4" id="KW-0456">Lyase</keyword>
<organism evidence="6 7">
    <name type="scientific">Sedimentitalea arenosa</name>
    <dbReference type="NCBI Taxonomy" id="2798803"/>
    <lineage>
        <taxon>Bacteria</taxon>
        <taxon>Pseudomonadati</taxon>
        <taxon>Pseudomonadota</taxon>
        <taxon>Alphaproteobacteria</taxon>
        <taxon>Rhodobacterales</taxon>
        <taxon>Paracoccaceae</taxon>
        <taxon>Sedimentitalea</taxon>
    </lineage>
</organism>
<dbReference type="GO" id="GO:0046872">
    <property type="term" value="F:metal ion binding"/>
    <property type="evidence" value="ECO:0007669"/>
    <property type="project" value="UniProtKB-KW"/>
</dbReference>
<comment type="similarity">
    <text evidence="1">Belongs to the Gfa family.</text>
</comment>
<evidence type="ECO:0000256" key="4">
    <source>
        <dbReference type="ARBA" id="ARBA00023239"/>
    </source>
</evidence>
<dbReference type="GO" id="GO:0016846">
    <property type="term" value="F:carbon-sulfur lyase activity"/>
    <property type="evidence" value="ECO:0007669"/>
    <property type="project" value="InterPro"/>
</dbReference>
<gene>
    <name evidence="6" type="ORF">JF290_12155</name>
</gene>
<evidence type="ECO:0000256" key="1">
    <source>
        <dbReference type="ARBA" id="ARBA00005495"/>
    </source>
</evidence>
<dbReference type="Pfam" id="PF04828">
    <property type="entry name" value="GFA"/>
    <property type="match status" value="1"/>
</dbReference>
<dbReference type="EMBL" id="JAELVR010000008">
    <property type="protein sequence ID" value="MBJ6372280.1"/>
    <property type="molecule type" value="Genomic_DNA"/>
</dbReference>
<evidence type="ECO:0000313" key="7">
    <source>
        <dbReference type="Proteomes" id="UP000619079"/>
    </source>
</evidence>
<keyword evidence="3" id="KW-0862">Zinc</keyword>